<name>A0AA37W294_9GAMM</name>
<keyword evidence="2" id="KW-0133">Cell shape</keyword>
<evidence type="ECO:0000256" key="8">
    <source>
        <dbReference type="SAM" id="SignalP"/>
    </source>
</evidence>
<dbReference type="SUPFAM" id="SSF53822">
    <property type="entry name" value="Periplasmic binding protein-like I"/>
    <property type="match status" value="1"/>
</dbReference>
<dbReference type="Gene3D" id="3.40.50.2300">
    <property type="match status" value="2"/>
</dbReference>
<dbReference type="InterPro" id="IPR028082">
    <property type="entry name" value="Peripla_BP_I"/>
</dbReference>
<dbReference type="CDD" id="cd06339">
    <property type="entry name" value="PBP1_YraM_LppC_lipoprotein-like"/>
    <property type="match status" value="1"/>
</dbReference>
<protein>
    <submittedName>
        <fullName evidence="9">Penicillin-binding protein activator</fullName>
    </submittedName>
</protein>
<dbReference type="Proteomes" id="UP001161422">
    <property type="component" value="Unassembled WGS sequence"/>
</dbReference>
<reference evidence="9" key="1">
    <citation type="journal article" date="2014" name="Int. J. Syst. Evol. Microbiol.">
        <title>Complete genome sequence of Corynebacterium casei LMG S-19264T (=DSM 44701T), isolated from a smear-ripened cheese.</title>
        <authorList>
            <consortium name="US DOE Joint Genome Institute (JGI-PGF)"/>
            <person name="Walter F."/>
            <person name="Albersmeier A."/>
            <person name="Kalinowski J."/>
            <person name="Ruckert C."/>
        </authorList>
    </citation>
    <scope>NUCLEOTIDE SEQUENCE</scope>
    <source>
        <strain evidence="9">NBRC 101628</strain>
    </source>
</reference>
<dbReference type="Pfam" id="PF04348">
    <property type="entry name" value="LppC"/>
    <property type="match status" value="1"/>
</dbReference>
<dbReference type="EMBL" id="BSNC01000006">
    <property type="protein sequence ID" value="GLP97512.1"/>
    <property type="molecule type" value="Genomic_DNA"/>
</dbReference>
<dbReference type="PROSITE" id="PS51257">
    <property type="entry name" value="PROKAR_LIPOPROTEIN"/>
    <property type="match status" value="1"/>
</dbReference>
<evidence type="ECO:0000256" key="3">
    <source>
        <dbReference type="ARBA" id="ARBA00022984"/>
    </source>
</evidence>
<evidence type="ECO:0000256" key="7">
    <source>
        <dbReference type="ARBA" id="ARBA00023288"/>
    </source>
</evidence>
<organism evidence="9 10">
    <name type="scientific">Paraferrimonas sedimenticola</name>
    <dbReference type="NCBI Taxonomy" id="375674"/>
    <lineage>
        <taxon>Bacteria</taxon>
        <taxon>Pseudomonadati</taxon>
        <taxon>Pseudomonadota</taxon>
        <taxon>Gammaproteobacteria</taxon>
        <taxon>Alteromonadales</taxon>
        <taxon>Ferrimonadaceae</taxon>
        <taxon>Paraferrimonas</taxon>
    </lineage>
</organism>
<dbReference type="Gene3D" id="1.25.40.10">
    <property type="entry name" value="Tetratricopeptide repeat domain"/>
    <property type="match status" value="1"/>
</dbReference>
<feature type="chain" id="PRO_5041301108" evidence="8">
    <location>
        <begin position="20"/>
        <end position="608"/>
    </location>
</feature>
<dbReference type="GO" id="GO:0031241">
    <property type="term" value="C:periplasmic side of cell outer membrane"/>
    <property type="evidence" value="ECO:0007669"/>
    <property type="project" value="TreeGrafter"/>
</dbReference>
<evidence type="ECO:0000256" key="1">
    <source>
        <dbReference type="ARBA" id="ARBA00022729"/>
    </source>
</evidence>
<dbReference type="PANTHER" id="PTHR38038">
    <property type="entry name" value="PENICILLIN-BINDING PROTEIN ACTIVATOR LPOA"/>
    <property type="match status" value="1"/>
</dbReference>
<accession>A0AA37W294</accession>
<evidence type="ECO:0000256" key="6">
    <source>
        <dbReference type="ARBA" id="ARBA00023237"/>
    </source>
</evidence>
<dbReference type="InterPro" id="IPR007443">
    <property type="entry name" value="LpoA"/>
</dbReference>
<dbReference type="AlphaFoldDB" id="A0AA37W294"/>
<keyword evidence="4" id="KW-0472">Membrane</keyword>
<keyword evidence="3" id="KW-0573">Peptidoglycan synthesis</keyword>
<evidence type="ECO:0000256" key="2">
    <source>
        <dbReference type="ARBA" id="ARBA00022960"/>
    </source>
</evidence>
<keyword evidence="1 8" id="KW-0732">Signal</keyword>
<dbReference type="InterPro" id="IPR011990">
    <property type="entry name" value="TPR-like_helical_dom_sf"/>
</dbReference>
<dbReference type="GO" id="GO:0030234">
    <property type="term" value="F:enzyme regulator activity"/>
    <property type="evidence" value="ECO:0007669"/>
    <property type="project" value="TreeGrafter"/>
</dbReference>
<dbReference type="Gene3D" id="1.25.40.650">
    <property type="match status" value="1"/>
</dbReference>
<comment type="caution">
    <text evidence="9">The sequence shown here is derived from an EMBL/GenBank/DDBJ whole genome shotgun (WGS) entry which is preliminary data.</text>
</comment>
<keyword evidence="10" id="KW-1185">Reference proteome</keyword>
<dbReference type="GO" id="GO:0008360">
    <property type="term" value="P:regulation of cell shape"/>
    <property type="evidence" value="ECO:0007669"/>
    <property type="project" value="UniProtKB-KW"/>
</dbReference>
<evidence type="ECO:0000313" key="10">
    <source>
        <dbReference type="Proteomes" id="UP001161422"/>
    </source>
</evidence>
<evidence type="ECO:0000256" key="5">
    <source>
        <dbReference type="ARBA" id="ARBA00023139"/>
    </source>
</evidence>
<evidence type="ECO:0000313" key="9">
    <source>
        <dbReference type="EMBL" id="GLP97512.1"/>
    </source>
</evidence>
<proteinExistence type="predicted"/>
<dbReference type="PANTHER" id="PTHR38038:SF1">
    <property type="entry name" value="PENICILLIN-BINDING PROTEIN ACTIVATOR LPOA"/>
    <property type="match status" value="1"/>
</dbReference>
<feature type="signal peptide" evidence="8">
    <location>
        <begin position="1"/>
        <end position="19"/>
    </location>
</feature>
<dbReference type="GO" id="GO:0009252">
    <property type="term" value="P:peptidoglycan biosynthetic process"/>
    <property type="evidence" value="ECO:0007669"/>
    <property type="project" value="UniProtKB-KW"/>
</dbReference>
<evidence type="ECO:0000256" key="4">
    <source>
        <dbReference type="ARBA" id="ARBA00023136"/>
    </source>
</evidence>
<sequence>MTKSPLRLSASYLSSLCLAALLLLSGCASDPKTTQPAEDAPVNLRQLDQSAEVYIQRAADADTPYNQYANLLLAADAYLTQGKVNSASNLLRQLSSKPLDSVELSAQLAYLNARLKRTQGNDTSALAALNATEGMTLPRWQSVQQLQLQAEIYQDLQQSINELRALSSLSALVSDEQRASLNDRIWRKLRPLSEQTVKDFQSPQEDWVFNGWLALAYLVKHYAVDPSQLSGQLTRWQGAYPNHPGAKPLPPSLQQAFNTKAYQPKQVAVLLPLSGNLAAQAEALRYGIVSRTMENPNAPELKFYDSSESAEQARQLALSEGADFVIGPLRKAQVEQLSQTESSVPQLMLNLPDQPINHSDTFYFALSPVQEAQKAADYMYKQGIRRPLALHAQTALSQRMAKAFAERWLELSDEEIDLSAYVDGKEMQKGVRSALEVDASQARIAAIKEHGNSKIKADFRSRRDVDGIYLIASAAQVKLVKPFIDVNISVFAEPIPVYAASRSHIKPVKGRYPRELDGLMFSDMPWLLQATPMKQRVESLWPQWSLTQQRLFVMGYDAAAMIDKLAQMRAFPGYQVQGQSGALSADETGVIQRDLSWGKLKSGRVRNP</sequence>
<keyword evidence="6" id="KW-0998">Cell outer membrane</keyword>
<gene>
    <name evidence="9" type="primary">lppC</name>
    <name evidence="9" type="ORF">GCM10007895_28190</name>
</gene>
<dbReference type="RefSeq" id="WP_095504650.1">
    <property type="nucleotide sequence ID" value="NZ_BSNC01000006.1"/>
</dbReference>
<keyword evidence="5" id="KW-0564">Palmitate</keyword>
<reference evidence="9" key="2">
    <citation type="submission" date="2023-01" db="EMBL/GenBank/DDBJ databases">
        <title>Draft genome sequence of Paraferrimonas sedimenticola strain NBRC 101628.</title>
        <authorList>
            <person name="Sun Q."/>
            <person name="Mori K."/>
        </authorList>
    </citation>
    <scope>NUCLEOTIDE SEQUENCE</scope>
    <source>
        <strain evidence="9">NBRC 101628</strain>
    </source>
</reference>
<keyword evidence="7" id="KW-0449">Lipoprotein</keyword>